<reference evidence="4 5" key="1">
    <citation type="submission" date="2012-12" db="EMBL/GenBank/DDBJ databases">
        <title>Genome Assembly of Photobacterium sp. AK15.</title>
        <authorList>
            <person name="Khatri I."/>
            <person name="Vaidya B."/>
            <person name="Srinivas T.N.R."/>
            <person name="Subramanian S."/>
            <person name="Pinnaka A."/>
        </authorList>
    </citation>
    <scope>NUCLEOTIDE SEQUENCE [LARGE SCALE GENOMIC DNA]</scope>
    <source>
        <strain evidence="4 5">AK15</strain>
    </source>
</reference>
<keyword evidence="1" id="KW-0732">Signal</keyword>
<gene>
    <name evidence="4" type="ORF">C942_02002</name>
</gene>
<evidence type="ECO:0000313" key="4">
    <source>
        <dbReference type="EMBL" id="ELR64912.1"/>
    </source>
</evidence>
<protein>
    <recommendedName>
        <fullName evidence="6">Integrin</fullName>
    </recommendedName>
</protein>
<evidence type="ECO:0000313" key="5">
    <source>
        <dbReference type="Proteomes" id="UP000011134"/>
    </source>
</evidence>
<evidence type="ECO:0000256" key="2">
    <source>
        <dbReference type="ARBA" id="ARBA00022737"/>
    </source>
</evidence>
<dbReference type="InterPro" id="IPR013517">
    <property type="entry name" value="FG-GAP"/>
</dbReference>
<dbReference type="Pfam" id="PF14312">
    <property type="entry name" value="FG-GAP_2"/>
    <property type="match status" value="5"/>
</dbReference>
<dbReference type="EMBL" id="AMZO01000021">
    <property type="protein sequence ID" value="ELR64912.1"/>
    <property type="molecule type" value="Genomic_DNA"/>
</dbReference>
<sequence>MLTGLLTGCSGDSGAGSTNNTFPHSFNLDVISAGTTEAKQMTLNWTSASNNSGVTYSVCEKDTTKTNNCKVLTSVTDALTATITVDSLVKALSTDYFILASSGNSTKASNEVSLTTDAVTRMIGYFKASNTEANDDFGYSLALSADGSILAVGAPGEDNGVKGIITNGSETTDSGTETDSGAVYLFSKVAGRWTQIAYIKASNAGANDKFGLSVALSADGSILAVGASGEDNGAKGVITNGSESSDSSTETDSGAVYLFNNISGYWAQTAYIKGSNAGASDEFGSSVAISADGSTLAIGASGESNGAKGIITNGTETTDNGSAFASGAVYLFNNNSGRWSQSAYVKASNTGANDNFGYRIALSADGTNMAVSTPYESNGAKGVITDGSEVTDSGTQTHSGAVYLFSKTLGNWAQSAYVKASNTGSTDGFGVGLALSADGRTLAVGAKYEDNGAYGIITDGSEVTDSGSQTDSGAVYLFSNASGSWAQSAYIKASNSARGSSFGYDVAFSADSSTLAVAAVAEGIEESGVIIDGLETLVYNPKNISGAVYLFKNDSGRWTQNAYIKASNTGASDNFGWRVALSSDGSTLATSAIGEDNGAKGIITDGSEITSDTGSADGSGAVYIY</sequence>
<keyword evidence="5" id="KW-1185">Reference proteome</keyword>
<dbReference type="PANTHER" id="PTHR36220:SF1">
    <property type="entry name" value="GAMMA TUBULIN COMPLEX COMPONENT C-TERMINAL DOMAIN-CONTAINING PROTEIN"/>
    <property type="match status" value="1"/>
</dbReference>
<dbReference type="InterPro" id="IPR028994">
    <property type="entry name" value="Integrin_alpha_N"/>
</dbReference>
<evidence type="ECO:0000256" key="1">
    <source>
        <dbReference type="ARBA" id="ARBA00022729"/>
    </source>
</evidence>
<dbReference type="AlphaFoldDB" id="L8JBX5"/>
<dbReference type="SMART" id="SM00191">
    <property type="entry name" value="Int_alpha"/>
    <property type="match status" value="5"/>
</dbReference>
<dbReference type="InterPro" id="IPR013519">
    <property type="entry name" value="Int_alpha_beta-p"/>
</dbReference>
<evidence type="ECO:0008006" key="6">
    <source>
        <dbReference type="Google" id="ProtNLM"/>
    </source>
</evidence>
<evidence type="ECO:0000256" key="3">
    <source>
        <dbReference type="ARBA" id="ARBA00023180"/>
    </source>
</evidence>
<organism evidence="4 5">
    <name type="scientific">Photobacterium marinum</name>
    <dbReference type="NCBI Taxonomy" id="1056511"/>
    <lineage>
        <taxon>Bacteria</taxon>
        <taxon>Pseudomonadati</taxon>
        <taxon>Pseudomonadota</taxon>
        <taxon>Gammaproteobacteria</taxon>
        <taxon>Vibrionales</taxon>
        <taxon>Vibrionaceae</taxon>
        <taxon>Photobacterium</taxon>
    </lineage>
</organism>
<dbReference type="Gene3D" id="2.130.10.130">
    <property type="entry name" value="Integrin alpha, N-terminal"/>
    <property type="match status" value="4"/>
</dbReference>
<proteinExistence type="predicted"/>
<dbReference type="Proteomes" id="UP000011134">
    <property type="component" value="Unassembled WGS sequence"/>
</dbReference>
<keyword evidence="3" id="KW-0325">Glycoprotein</keyword>
<accession>L8JBX5</accession>
<dbReference type="SUPFAM" id="SSF69322">
    <property type="entry name" value="Tricorn protease domain 2"/>
    <property type="match status" value="1"/>
</dbReference>
<comment type="caution">
    <text evidence="4">The sequence shown here is derived from an EMBL/GenBank/DDBJ whole genome shotgun (WGS) entry which is preliminary data.</text>
</comment>
<dbReference type="PANTHER" id="PTHR36220">
    <property type="entry name" value="UNNAMED PRODUCT"/>
    <property type="match status" value="1"/>
</dbReference>
<dbReference type="PATRIC" id="fig|1056511.3.peg.3078"/>
<keyword evidence="2" id="KW-0677">Repeat</keyword>
<name>L8JBX5_9GAMM</name>